<name>A0A5C3QE62_9AGAR</name>
<feature type="transmembrane region" description="Helical" evidence="1">
    <location>
        <begin position="43"/>
        <end position="60"/>
    </location>
</feature>
<sequence length="109" mass="12917">MFYRYSYLTRCSFYTLESAHSPFRAPLERCERCRRFRDIERRLLLMLFLVAVSCSLQVNSDFHSTSLNRPAKQPSTTIHWQLSDKVFFLAILEQDCFMQAKLRVALPTT</sequence>
<keyword evidence="3" id="KW-1185">Reference proteome</keyword>
<keyword evidence="1" id="KW-0472">Membrane</keyword>
<protein>
    <submittedName>
        <fullName evidence="2">Uncharacterized protein</fullName>
    </submittedName>
</protein>
<reference evidence="2 3" key="1">
    <citation type="journal article" date="2019" name="Nat. Ecol. Evol.">
        <title>Megaphylogeny resolves global patterns of mushroom evolution.</title>
        <authorList>
            <person name="Varga T."/>
            <person name="Krizsan K."/>
            <person name="Foldi C."/>
            <person name="Dima B."/>
            <person name="Sanchez-Garcia M."/>
            <person name="Sanchez-Ramirez S."/>
            <person name="Szollosi G.J."/>
            <person name="Szarkandi J.G."/>
            <person name="Papp V."/>
            <person name="Albert L."/>
            <person name="Andreopoulos W."/>
            <person name="Angelini C."/>
            <person name="Antonin V."/>
            <person name="Barry K.W."/>
            <person name="Bougher N.L."/>
            <person name="Buchanan P."/>
            <person name="Buyck B."/>
            <person name="Bense V."/>
            <person name="Catcheside P."/>
            <person name="Chovatia M."/>
            <person name="Cooper J."/>
            <person name="Damon W."/>
            <person name="Desjardin D."/>
            <person name="Finy P."/>
            <person name="Geml J."/>
            <person name="Haridas S."/>
            <person name="Hughes K."/>
            <person name="Justo A."/>
            <person name="Karasinski D."/>
            <person name="Kautmanova I."/>
            <person name="Kiss B."/>
            <person name="Kocsube S."/>
            <person name="Kotiranta H."/>
            <person name="LaButti K.M."/>
            <person name="Lechner B.E."/>
            <person name="Liimatainen K."/>
            <person name="Lipzen A."/>
            <person name="Lukacs Z."/>
            <person name="Mihaltcheva S."/>
            <person name="Morgado L.N."/>
            <person name="Niskanen T."/>
            <person name="Noordeloos M.E."/>
            <person name="Ohm R.A."/>
            <person name="Ortiz-Santana B."/>
            <person name="Ovrebo C."/>
            <person name="Racz N."/>
            <person name="Riley R."/>
            <person name="Savchenko A."/>
            <person name="Shiryaev A."/>
            <person name="Soop K."/>
            <person name="Spirin V."/>
            <person name="Szebenyi C."/>
            <person name="Tomsovsky M."/>
            <person name="Tulloss R.E."/>
            <person name="Uehling J."/>
            <person name="Grigoriev I.V."/>
            <person name="Vagvolgyi C."/>
            <person name="Papp T."/>
            <person name="Martin F.M."/>
            <person name="Miettinen O."/>
            <person name="Hibbett D.S."/>
            <person name="Nagy L.G."/>
        </authorList>
    </citation>
    <scope>NUCLEOTIDE SEQUENCE [LARGE SCALE GENOMIC DNA]</scope>
    <source>
        <strain evidence="2 3">CBS 309.79</strain>
    </source>
</reference>
<dbReference type="EMBL" id="ML178829">
    <property type="protein sequence ID" value="TFL00343.1"/>
    <property type="molecule type" value="Genomic_DNA"/>
</dbReference>
<dbReference type="AlphaFoldDB" id="A0A5C3QE62"/>
<keyword evidence="1" id="KW-1133">Transmembrane helix</keyword>
<keyword evidence="1" id="KW-0812">Transmembrane</keyword>
<gene>
    <name evidence="2" type="ORF">BDV98DRAFT_569632</name>
</gene>
<evidence type="ECO:0000313" key="2">
    <source>
        <dbReference type="EMBL" id="TFL00343.1"/>
    </source>
</evidence>
<proteinExistence type="predicted"/>
<dbReference type="Proteomes" id="UP000305067">
    <property type="component" value="Unassembled WGS sequence"/>
</dbReference>
<accession>A0A5C3QE62</accession>
<evidence type="ECO:0000256" key="1">
    <source>
        <dbReference type="SAM" id="Phobius"/>
    </source>
</evidence>
<evidence type="ECO:0000313" key="3">
    <source>
        <dbReference type="Proteomes" id="UP000305067"/>
    </source>
</evidence>
<organism evidence="2 3">
    <name type="scientific">Pterulicium gracile</name>
    <dbReference type="NCBI Taxonomy" id="1884261"/>
    <lineage>
        <taxon>Eukaryota</taxon>
        <taxon>Fungi</taxon>
        <taxon>Dikarya</taxon>
        <taxon>Basidiomycota</taxon>
        <taxon>Agaricomycotina</taxon>
        <taxon>Agaricomycetes</taxon>
        <taxon>Agaricomycetidae</taxon>
        <taxon>Agaricales</taxon>
        <taxon>Pleurotineae</taxon>
        <taxon>Pterulaceae</taxon>
        <taxon>Pterulicium</taxon>
    </lineage>
</organism>